<dbReference type="GO" id="GO:0005840">
    <property type="term" value="C:ribosome"/>
    <property type="evidence" value="ECO:0007669"/>
    <property type="project" value="UniProtKB-KW"/>
</dbReference>
<dbReference type="EC" id="2.1.1.298" evidence="5"/>
<keyword evidence="1 5" id="KW-0489">Methyltransferase</keyword>
<dbReference type="SUPFAM" id="SSF53335">
    <property type="entry name" value="S-adenosyl-L-methionine-dependent methyltransferases"/>
    <property type="match status" value="1"/>
</dbReference>
<dbReference type="InterPro" id="IPR017127">
    <property type="entry name" value="Ribosome_uL3_MTase"/>
</dbReference>
<dbReference type="InterPro" id="IPR029063">
    <property type="entry name" value="SAM-dependent_MTases_sf"/>
</dbReference>
<feature type="domain" description="Methyltransferase small" evidence="4">
    <location>
        <begin position="122"/>
        <end position="202"/>
    </location>
</feature>
<sequence length="296" mass="31709">MTTFREMLIATEEQLIAAGVFCGHGYESEHDEAVALVLTAASLSVVNTGAEILDEPYPDFAVNVLNAFMSKRCVERLPVAYITGEAWLGPLCFKSDARALVPRSPVAELILNRFEPWYQDTSPQVIVDVCCGGGSLGMLAKSAFPEAVVLLSDIDSDAIGLARDNAAIHDVDAIVRADLLSWCADNVVDIILANPPYVDAEDMRDLPPEYLHEPGLALSGGEDGLDLVRVMLVDAARILSPAGILILEVGNSIDALEGLSEVLPPLWVELEQGGHGVAVFMAQDLAQWAAQESNTP</sequence>
<gene>
    <name evidence="5" type="primary">prmB</name>
    <name evidence="5" type="ORF">E0F26_09680</name>
</gene>
<name>A0ABY6Q6S5_9GAMM</name>
<dbReference type="RefSeq" id="WP_279241455.1">
    <property type="nucleotide sequence ID" value="NZ_CP036501.1"/>
</dbReference>
<keyword evidence="5" id="KW-0689">Ribosomal protein</keyword>
<dbReference type="Gene3D" id="3.40.50.150">
    <property type="entry name" value="Vaccinia Virus protein VP39"/>
    <property type="match status" value="1"/>
</dbReference>
<organism evidence="5 6">
    <name type="scientific">Candidatus Paraluminiphilus aquimaris</name>
    <dbReference type="NCBI Taxonomy" id="2518994"/>
    <lineage>
        <taxon>Bacteria</taxon>
        <taxon>Pseudomonadati</taxon>
        <taxon>Pseudomonadota</taxon>
        <taxon>Gammaproteobacteria</taxon>
        <taxon>Cellvibrionales</taxon>
        <taxon>Halieaceae</taxon>
        <taxon>Candidatus Paraluminiphilus</taxon>
    </lineage>
</organism>
<dbReference type="PROSITE" id="PS00092">
    <property type="entry name" value="N6_MTASE"/>
    <property type="match status" value="1"/>
</dbReference>
<keyword evidence="6" id="KW-1185">Reference proteome</keyword>
<dbReference type="NCBIfam" id="TIGR00536">
    <property type="entry name" value="hemK_fam"/>
    <property type="match status" value="1"/>
</dbReference>
<accession>A0ABY6Q6S5</accession>
<keyword evidence="5" id="KW-0687">Ribonucleoprotein</keyword>
<dbReference type="PANTHER" id="PTHR47806">
    <property type="entry name" value="50S RIBOSOMAL PROTEIN L3 GLUTAMINE METHYLTRANSFERASE"/>
    <property type="match status" value="1"/>
</dbReference>
<evidence type="ECO:0000256" key="1">
    <source>
        <dbReference type="ARBA" id="ARBA00022603"/>
    </source>
</evidence>
<evidence type="ECO:0000259" key="4">
    <source>
        <dbReference type="Pfam" id="PF05175"/>
    </source>
</evidence>
<evidence type="ECO:0000313" key="5">
    <source>
        <dbReference type="EMBL" id="UZP74987.1"/>
    </source>
</evidence>
<protein>
    <submittedName>
        <fullName evidence="5">50S ribosomal protein L3 N(5)-glutamine methyltransferase</fullName>
        <ecNumber evidence="5">2.1.1.298</ecNumber>
    </submittedName>
</protein>
<keyword evidence="2 5" id="KW-0808">Transferase</keyword>
<proteinExistence type="predicted"/>
<dbReference type="InterPro" id="IPR007848">
    <property type="entry name" value="Small_mtfrase_dom"/>
</dbReference>
<dbReference type="GO" id="GO:0032259">
    <property type="term" value="P:methylation"/>
    <property type="evidence" value="ECO:0007669"/>
    <property type="project" value="UniProtKB-KW"/>
</dbReference>
<dbReference type="PANTHER" id="PTHR47806:SF1">
    <property type="entry name" value="RIBOSOMAL PROTEIN UL3 GLUTAMINE METHYLTRANSFERASE"/>
    <property type="match status" value="1"/>
</dbReference>
<keyword evidence="3" id="KW-0949">S-adenosyl-L-methionine</keyword>
<dbReference type="EMBL" id="CP036501">
    <property type="protein sequence ID" value="UZP74987.1"/>
    <property type="molecule type" value="Genomic_DNA"/>
</dbReference>
<dbReference type="GO" id="GO:0008168">
    <property type="term" value="F:methyltransferase activity"/>
    <property type="evidence" value="ECO:0007669"/>
    <property type="project" value="UniProtKB-KW"/>
</dbReference>
<dbReference type="CDD" id="cd02440">
    <property type="entry name" value="AdoMet_MTases"/>
    <property type="match status" value="1"/>
</dbReference>
<dbReference type="Proteomes" id="UP001317963">
    <property type="component" value="Chromosome"/>
</dbReference>
<dbReference type="InterPro" id="IPR002052">
    <property type="entry name" value="DNA_methylase_N6_adenine_CS"/>
</dbReference>
<dbReference type="InterPro" id="IPR004556">
    <property type="entry name" value="HemK-like"/>
</dbReference>
<reference evidence="5 6" key="1">
    <citation type="submission" date="2019-02" db="EMBL/GenBank/DDBJ databases">
        <title>Halieaceae_genomes.</title>
        <authorList>
            <person name="Li S.-H."/>
        </authorList>
    </citation>
    <scope>NUCLEOTIDE SEQUENCE [LARGE SCALE GENOMIC DNA]</scope>
    <source>
        <strain evidence="5 6">JH123</strain>
    </source>
</reference>
<evidence type="ECO:0000313" key="6">
    <source>
        <dbReference type="Proteomes" id="UP001317963"/>
    </source>
</evidence>
<evidence type="ECO:0000256" key="3">
    <source>
        <dbReference type="ARBA" id="ARBA00022691"/>
    </source>
</evidence>
<dbReference type="NCBIfam" id="TIGR03533">
    <property type="entry name" value="L3_gln_methyl"/>
    <property type="match status" value="1"/>
</dbReference>
<evidence type="ECO:0000256" key="2">
    <source>
        <dbReference type="ARBA" id="ARBA00022679"/>
    </source>
</evidence>
<dbReference type="Pfam" id="PF05175">
    <property type="entry name" value="MTS"/>
    <property type="match status" value="1"/>
</dbReference>